<keyword evidence="3 6" id="KW-0812">Transmembrane</keyword>
<keyword evidence="5 6" id="KW-0472">Membrane</keyword>
<feature type="transmembrane region" description="Helical" evidence="6">
    <location>
        <begin position="16"/>
        <end position="38"/>
    </location>
</feature>
<evidence type="ECO:0000256" key="6">
    <source>
        <dbReference type="SAM" id="Phobius"/>
    </source>
</evidence>
<organism evidence="7 8">
    <name type="scientific">Nocardioides panacis</name>
    <dbReference type="NCBI Taxonomy" id="2849501"/>
    <lineage>
        <taxon>Bacteria</taxon>
        <taxon>Bacillati</taxon>
        <taxon>Actinomycetota</taxon>
        <taxon>Actinomycetes</taxon>
        <taxon>Propionibacteriales</taxon>
        <taxon>Nocardioidaceae</taxon>
        <taxon>Nocardioides</taxon>
    </lineage>
</organism>
<dbReference type="PANTHER" id="PTHR30250:SF11">
    <property type="entry name" value="O-ANTIGEN TRANSPORTER-RELATED"/>
    <property type="match status" value="1"/>
</dbReference>
<dbReference type="Proteomes" id="UP000683575">
    <property type="component" value="Chromosome"/>
</dbReference>
<evidence type="ECO:0000256" key="1">
    <source>
        <dbReference type="ARBA" id="ARBA00004651"/>
    </source>
</evidence>
<comment type="subcellular location">
    <subcellularLocation>
        <location evidence="1">Cell membrane</location>
        <topology evidence="1">Multi-pass membrane protein</topology>
    </subcellularLocation>
</comment>
<gene>
    <name evidence="7" type="ORF">KRR39_06520</name>
</gene>
<accession>A0A975T0K8</accession>
<dbReference type="RefSeq" id="WP_216941264.1">
    <property type="nucleotide sequence ID" value="NZ_CP077062.1"/>
</dbReference>
<reference evidence="7" key="1">
    <citation type="submission" date="2021-06" db="EMBL/GenBank/DDBJ databases">
        <title>Complete genome sequence of Nocardioides sp. G188.</title>
        <authorList>
            <person name="Im W.-T."/>
        </authorList>
    </citation>
    <scope>NUCLEOTIDE SEQUENCE</scope>
    <source>
        <strain evidence="7">G188</strain>
    </source>
</reference>
<dbReference type="Pfam" id="PF13440">
    <property type="entry name" value="Polysacc_synt_3"/>
    <property type="match status" value="1"/>
</dbReference>
<evidence type="ECO:0000256" key="5">
    <source>
        <dbReference type="ARBA" id="ARBA00023136"/>
    </source>
</evidence>
<name>A0A975T0K8_9ACTN</name>
<feature type="transmembrane region" description="Helical" evidence="6">
    <location>
        <begin position="365"/>
        <end position="383"/>
    </location>
</feature>
<proteinExistence type="predicted"/>
<feature type="transmembrane region" description="Helical" evidence="6">
    <location>
        <begin position="117"/>
        <end position="139"/>
    </location>
</feature>
<evidence type="ECO:0000256" key="3">
    <source>
        <dbReference type="ARBA" id="ARBA00022692"/>
    </source>
</evidence>
<feature type="transmembrane region" description="Helical" evidence="6">
    <location>
        <begin position="176"/>
        <end position="196"/>
    </location>
</feature>
<feature type="transmembrane region" description="Helical" evidence="6">
    <location>
        <begin position="259"/>
        <end position="283"/>
    </location>
</feature>
<feature type="transmembrane region" description="Helical" evidence="6">
    <location>
        <begin position="389"/>
        <end position="409"/>
    </location>
</feature>
<evidence type="ECO:0000313" key="8">
    <source>
        <dbReference type="Proteomes" id="UP000683575"/>
    </source>
</evidence>
<feature type="transmembrane region" description="Helical" evidence="6">
    <location>
        <begin position="336"/>
        <end position="358"/>
    </location>
</feature>
<dbReference type="GO" id="GO:0005886">
    <property type="term" value="C:plasma membrane"/>
    <property type="evidence" value="ECO:0007669"/>
    <property type="project" value="UniProtKB-SubCell"/>
</dbReference>
<keyword evidence="4 6" id="KW-1133">Transmembrane helix</keyword>
<evidence type="ECO:0000313" key="7">
    <source>
        <dbReference type="EMBL" id="QWZ09418.1"/>
    </source>
</evidence>
<feature type="transmembrane region" description="Helical" evidence="6">
    <location>
        <begin position="151"/>
        <end position="170"/>
    </location>
</feature>
<dbReference type="EMBL" id="CP077062">
    <property type="protein sequence ID" value="QWZ09418.1"/>
    <property type="molecule type" value="Genomic_DNA"/>
</dbReference>
<dbReference type="PANTHER" id="PTHR30250">
    <property type="entry name" value="PST FAMILY PREDICTED COLANIC ACID TRANSPORTER"/>
    <property type="match status" value="1"/>
</dbReference>
<dbReference type="KEGG" id="nps:KRR39_06520"/>
<feature type="transmembrane region" description="Helical" evidence="6">
    <location>
        <begin position="234"/>
        <end position="253"/>
    </location>
</feature>
<dbReference type="AlphaFoldDB" id="A0A975T0K8"/>
<sequence length="414" mass="43229">MNLRTASRDAVRDGAVIALAMVVMNVTTYGFTILAARLLGPVEYGALAAVMGLLLVVNVLSLGLQATGARRVSAAPQDRLGIEHEVMATSYASSLVLGAVLLVASPLIALVLNLDSWVSAALIAATAVPLSVMGGQAGILQGERRWGPLAAIYVAVGVGRLGCGLVALLVRPDTLGAMVGITVGALLPVLIGTWALRHPRRGRAVAGAPRVRTPLAQRWAKGGVLRETFHNSHALLAFFALSNADVIIARTTLDERQAGLYAGGLILTKAVLFLPQFVVVIAFPSMSRAGDDRRAHLVTLTAVLGIGLVAVLGVTVLSALAVVFVGGSEYADLQGLLWGFAVLGTLLSLIQVMVYEVVARQHQRMVLVVWTTLLVLLCAAPSVGGLTGLLTVVVTLDTLLFVVLLVVSLRSRTS</sequence>
<feature type="transmembrane region" description="Helical" evidence="6">
    <location>
        <begin position="295"/>
        <end position="324"/>
    </location>
</feature>
<keyword evidence="2" id="KW-1003">Cell membrane</keyword>
<feature type="transmembrane region" description="Helical" evidence="6">
    <location>
        <begin position="44"/>
        <end position="67"/>
    </location>
</feature>
<protein>
    <submittedName>
        <fullName evidence="7">Oligosaccharide flippase family protein</fullName>
    </submittedName>
</protein>
<feature type="transmembrane region" description="Helical" evidence="6">
    <location>
        <begin position="88"/>
        <end position="111"/>
    </location>
</feature>
<dbReference type="InterPro" id="IPR050833">
    <property type="entry name" value="Poly_Biosynth_Transport"/>
</dbReference>
<evidence type="ECO:0000256" key="2">
    <source>
        <dbReference type="ARBA" id="ARBA00022475"/>
    </source>
</evidence>
<evidence type="ECO:0000256" key="4">
    <source>
        <dbReference type="ARBA" id="ARBA00022989"/>
    </source>
</evidence>
<keyword evidence="8" id="KW-1185">Reference proteome</keyword>